<keyword evidence="4" id="KW-1185">Reference proteome</keyword>
<feature type="region of interest" description="Disordered" evidence="1">
    <location>
        <begin position="10"/>
        <end position="167"/>
    </location>
</feature>
<comment type="caution">
    <text evidence="3">The sequence shown here is derived from an EMBL/GenBank/DDBJ whole genome shotgun (WGS) entry which is preliminary data.</text>
</comment>
<evidence type="ECO:0000259" key="2">
    <source>
        <dbReference type="SMART" id="SM00894"/>
    </source>
</evidence>
<feature type="region of interest" description="Disordered" evidence="1">
    <location>
        <begin position="184"/>
        <end position="203"/>
    </location>
</feature>
<sequence>MIWFVVALVSPGSSGSTGPATADAARVATTTSAPAPTTTPPTTTPAPSPTATTPSPAPTTPEPTTPAPTTTKPVRATASPSQSEGGSGSASGSDTGGDTYYANCTEARAAGAAPIYAGQPGYSRRLDRDGDGIACETGGGSSSSSSSSTSGGSSSSSGGSDSSGDTYYANCTEARAAGAAPIYAGQPGYSRRLDRDGDGVACE</sequence>
<proteinExistence type="predicted"/>
<feature type="domain" description="Excalibur calcium-binding" evidence="2">
    <location>
        <begin position="167"/>
        <end position="203"/>
    </location>
</feature>
<feature type="compositionally biased region" description="Pro residues" evidence="1">
    <location>
        <begin position="55"/>
        <end position="66"/>
    </location>
</feature>
<feature type="compositionally biased region" description="Low complexity" evidence="1">
    <location>
        <begin position="79"/>
        <end position="97"/>
    </location>
</feature>
<feature type="domain" description="Excalibur calcium-binding" evidence="2">
    <location>
        <begin position="100"/>
        <end position="136"/>
    </location>
</feature>
<reference evidence="3 4" key="1">
    <citation type="submission" date="2021-01" db="EMBL/GenBank/DDBJ databases">
        <title>Streptomyces acididurans sp. nov., isolated from a peat swamp forest soil.</title>
        <authorList>
            <person name="Chantavorakit T."/>
            <person name="Duangmal K."/>
        </authorList>
    </citation>
    <scope>NUCLEOTIDE SEQUENCE [LARGE SCALE GENOMIC DNA]</scope>
    <source>
        <strain evidence="3 4">KK5PA1</strain>
    </source>
</reference>
<feature type="compositionally biased region" description="Low complexity" evidence="1">
    <location>
        <begin position="10"/>
        <end position="36"/>
    </location>
</feature>
<dbReference type="EMBL" id="JADKYB010000011">
    <property type="protein sequence ID" value="MBM9506988.1"/>
    <property type="molecule type" value="Genomic_DNA"/>
</dbReference>
<feature type="compositionally biased region" description="Low complexity" evidence="1">
    <location>
        <begin position="142"/>
        <end position="166"/>
    </location>
</feature>
<feature type="compositionally biased region" description="Low complexity" evidence="1">
    <location>
        <begin position="107"/>
        <end position="122"/>
    </location>
</feature>
<feature type="compositionally biased region" description="Pro residues" evidence="1">
    <location>
        <begin position="37"/>
        <end position="48"/>
    </location>
</feature>
<evidence type="ECO:0000313" key="4">
    <source>
        <dbReference type="Proteomes" id="UP000749040"/>
    </source>
</evidence>
<gene>
    <name evidence="3" type="ORF">ITX44_21135</name>
</gene>
<evidence type="ECO:0000256" key="1">
    <source>
        <dbReference type="SAM" id="MobiDB-lite"/>
    </source>
</evidence>
<protein>
    <submittedName>
        <fullName evidence="3">Excalibur calcium-binding domain-containing protein</fullName>
    </submittedName>
</protein>
<accession>A0ABS2TUH9</accession>
<dbReference type="SMART" id="SM00894">
    <property type="entry name" value="Excalibur"/>
    <property type="match status" value="2"/>
</dbReference>
<organism evidence="3 4">
    <name type="scientific">Actinacidiphila acididurans</name>
    <dbReference type="NCBI Taxonomy" id="2784346"/>
    <lineage>
        <taxon>Bacteria</taxon>
        <taxon>Bacillati</taxon>
        <taxon>Actinomycetota</taxon>
        <taxon>Actinomycetes</taxon>
        <taxon>Kitasatosporales</taxon>
        <taxon>Streptomycetaceae</taxon>
        <taxon>Actinacidiphila</taxon>
    </lineage>
</organism>
<dbReference type="Pfam" id="PF05901">
    <property type="entry name" value="Excalibur"/>
    <property type="match status" value="2"/>
</dbReference>
<dbReference type="Proteomes" id="UP000749040">
    <property type="component" value="Unassembled WGS sequence"/>
</dbReference>
<dbReference type="InterPro" id="IPR008613">
    <property type="entry name" value="Excalibur_Ca-bd_domain"/>
</dbReference>
<name>A0ABS2TUH9_9ACTN</name>
<feature type="compositionally biased region" description="Basic and acidic residues" evidence="1">
    <location>
        <begin position="191"/>
        <end position="203"/>
    </location>
</feature>
<evidence type="ECO:0000313" key="3">
    <source>
        <dbReference type="EMBL" id="MBM9506988.1"/>
    </source>
</evidence>